<proteinExistence type="predicted"/>
<evidence type="ECO:0000313" key="1">
    <source>
        <dbReference type="EMBL" id="MBT1709713.1"/>
    </source>
</evidence>
<gene>
    <name evidence="1" type="ORF">KK062_15830</name>
</gene>
<sequence>MLAFKSINRDFCDLTADGEEYLLALDTNYDNAILRLNSDLEITDQKYIARFFGGSFKGVMSTGESHIAYLIQPMGNDPTVGQKGANFVQLQKADLTIGCAIEQTDDSPILMEDVDGSVFDQTDITDNIPYPVTITPFGVVVDDYPVEKNIVCQGNVQ</sequence>
<comment type="caution">
    <text evidence="1">The sequence shown here is derived from an EMBL/GenBank/DDBJ whole genome shotgun (WGS) entry which is preliminary data.</text>
</comment>
<reference evidence="1 2" key="1">
    <citation type="submission" date="2021-05" db="EMBL/GenBank/DDBJ databases">
        <title>A Polyphasic approach of four new species of the genus Ohtaekwangia: Ohtaekwangia histidinii sp. nov., Ohtaekwangia cretensis sp. nov., Ohtaekwangia indiensis sp. nov., Ohtaekwangia reichenbachii sp. nov. from diverse environment.</title>
        <authorList>
            <person name="Octaviana S."/>
        </authorList>
    </citation>
    <scope>NUCLEOTIDE SEQUENCE [LARGE SCALE GENOMIC DNA]</scope>
    <source>
        <strain evidence="1 2">PWU5</strain>
    </source>
</reference>
<accession>A0AAP2E0L1</accession>
<dbReference type="Proteomes" id="UP001319080">
    <property type="component" value="Unassembled WGS sequence"/>
</dbReference>
<evidence type="ECO:0000313" key="2">
    <source>
        <dbReference type="Proteomes" id="UP001319080"/>
    </source>
</evidence>
<name>A0AAP2E0L1_9BACT</name>
<dbReference type="AlphaFoldDB" id="A0AAP2E0L1"/>
<organism evidence="1 2">
    <name type="scientific">Dawidia cretensis</name>
    <dbReference type="NCBI Taxonomy" id="2782350"/>
    <lineage>
        <taxon>Bacteria</taxon>
        <taxon>Pseudomonadati</taxon>
        <taxon>Bacteroidota</taxon>
        <taxon>Cytophagia</taxon>
        <taxon>Cytophagales</taxon>
        <taxon>Chryseotaleaceae</taxon>
        <taxon>Dawidia</taxon>
    </lineage>
</organism>
<dbReference type="EMBL" id="JAHESE010000015">
    <property type="protein sequence ID" value="MBT1709713.1"/>
    <property type="molecule type" value="Genomic_DNA"/>
</dbReference>
<keyword evidence="2" id="KW-1185">Reference proteome</keyword>
<protein>
    <submittedName>
        <fullName evidence="1">Uncharacterized protein</fullName>
    </submittedName>
</protein>